<protein>
    <submittedName>
        <fullName evidence="1">Uncharacterized protein</fullName>
    </submittedName>
</protein>
<sequence length="207" mass="24027">MIKINVSEGNAKKLVEELIGKISEMGLYTMQKNDLNDYLLFLLDKYSEEHFLEKFSNFDNAKMFKVSEAKLKNSKLNIDLKFREGNDYLTEIKKFLANLNADNFRLNHSGDAYIFVLDNKYTRMCIENVLKKSGNTLNYSFNPERVEMNKDVLHSFLKEFRKELGDSVKTEEAKDAFEKLAVSLADKILPIKDMITPIRNFAKAIKN</sequence>
<gene>
    <name evidence="2" type="ORF">HMPREF0860_0431</name>
    <name evidence="1" type="ORF">HMPREF1325_2645</name>
</gene>
<dbReference type="Proteomes" id="UP000016412">
    <property type="component" value="Unassembled WGS sequence"/>
</dbReference>
<evidence type="ECO:0000313" key="1">
    <source>
        <dbReference type="EMBL" id="ERF60247.1"/>
    </source>
</evidence>
<evidence type="ECO:0000313" key="2">
    <source>
        <dbReference type="EMBL" id="ERJ97677.1"/>
    </source>
</evidence>
<dbReference type="AlphaFoldDB" id="U2KZF3"/>
<reference evidence="3 4" key="1">
    <citation type="submission" date="2013-08" db="EMBL/GenBank/DDBJ databases">
        <authorList>
            <person name="Durkin A.S."/>
            <person name="Haft D.R."/>
            <person name="McCorrison J."/>
            <person name="Torralba M."/>
            <person name="Gillis M."/>
            <person name="Haft D.H."/>
            <person name="Methe B."/>
            <person name="Sutton G."/>
            <person name="Nelson K.E."/>
        </authorList>
    </citation>
    <scope>NUCLEOTIDE SEQUENCE [LARGE SCALE GENOMIC DNA]</scope>
    <source>
        <strain evidence="2 4">ATCC 35536</strain>
        <strain evidence="1 3">VPI DR56BR1116</strain>
    </source>
</reference>
<evidence type="ECO:0000313" key="3">
    <source>
        <dbReference type="Proteomes" id="UP000016412"/>
    </source>
</evidence>
<dbReference type="PATRIC" id="fig|1125725.3.peg.1819"/>
<dbReference type="Proteomes" id="UP000016646">
    <property type="component" value="Unassembled WGS sequence"/>
</dbReference>
<organism evidence="1 3">
    <name type="scientific">Treponema socranskii subsp. socranskii VPI DR56BR1116 = ATCC 35536</name>
    <dbReference type="NCBI Taxonomy" id="1125725"/>
    <lineage>
        <taxon>Bacteria</taxon>
        <taxon>Pseudomonadati</taxon>
        <taxon>Spirochaetota</taxon>
        <taxon>Spirochaetia</taxon>
        <taxon>Spirochaetales</taxon>
        <taxon>Treponemataceae</taxon>
        <taxon>Treponema</taxon>
    </lineage>
</organism>
<dbReference type="EMBL" id="AUZJ01000043">
    <property type="protein sequence ID" value="ERF60247.1"/>
    <property type="molecule type" value="Genomic_DNA"/>
</dbReference>
<dbReference type="STRING" id="1125725.HMPREF1325_2645"/>
<name>U2KZF3_TRESO</name>
<dbReference type="EMBL" id="AVQI01000084">
    <property type="protein sequence ID" value="ERJ97677.1"/>
    <property type="molecule type" value="Genomic_DNA"/>
</dbReference>
<proteinExistence type="predicted"/>
<evidence type="ECO:0000313" key="4">
    <source>
        <dbReference type="Proteomes" id="UP000016646"/>
    </source>
</evidence>
<keyword evidence="4" id="KW-1185">Reference proteome</keyword>
<accession>U2KZF3</accession>
<dbReference type="RefSeq" id="WP_021330646.1">
    <property type="nucleotide sequence ID" value="NZ_AUZJ01000043.1"/>
</dbReference>
<comment type="caution">
    <text evidence="1">The sequence shown here is derived from an EMBL/GenBank/DDBJ whole genome shotgun (WGS) entry which is preliminary data.</text>
</comment>